<evidence type="ECO:0000313" key="3">
    <source>
        <dbReference type="Proteomes" id="UP000244450"/>
    </source>
</evidence>
<gene>
    <name evidence="2" type="ORF">DCC81_10930</name>
</gene>
<organism evidence="2 3">
    <name type="scientific">Chitinophaga parva</name>
    <dbReference type="NCBI Taxonomy" id="2169414"/>
    <lineage>
        <taxon>Bacteria</taxon>
        <taxon>Pseudomonadati</taxon>
        <taxon>Bacteroidota</taxon>
        <taxon>Chitinophagia</taxon>
        <taxon>Chitinophagales</taxon>
        <taxon>Chitinophagaceae</taxon>
        <taxon>Chitinophaga</taxon>
    </lineage>
</organism>
<dbReference type="AlphaFoldDB" id="A0A2T7BEY2"/>
<reference evidence="2 3" key="1">
    <citation type="submission" date="2018-04" db="EMBL/GenBank/DDBJ databases">
        <title>Chitinophaga fuyangensis sp. nov., isolated from soil in a chemical factory.</title>
        <authorList>
            <person name="Chen K."/>
        </authorList>
    </citation>
    <scope>NUCLEOTIDE SEQUENCE [LARGE SCALE GENOMIC DNA]</scope>
    <source>
        <strain evidence="2 3">LY-1</strain>
    </source>
</reference>
<proteinExistence type="predicted"/>
<dbReference type="Pfam" id="PF18962">
    <property type="entry name" value="Por_Secre_tail"/>
    <property type="match status" value="1"/>
</dbReference>
<keyword evidence="3" id="KW-1185">Reference proteome</keyword>
<evidence type="ECO:0000313" key="2">
    <source>
        <dbReference type="EMBL" id="PUZ24835.1"/>
    </source>
</evidence>
<feature type="domain" description="Secretion system C-terminal sorting" evidence="1">
    <location>
        <begin position="92"/>
        <end position="169"/>
    </location>
</feature>
<name>A0A2T7BEY2_9BACT</name>
<dbReference type="InterPro" id="IPR026444">
    <property type="entry name" value="Secre_tail"/>
</dbReference>
<dbReference type="Proteomes" id="UP000244450">
    <property type="component" value="Unassembled WGS sequence"/>
</dbReference>
<protein>
    <recommendedName>
        <fullName evidence="1">Secretion system C-terminal sorting domain-containing protein</fullName>
    </recommendedName>
</protein>
<accession>A0A2T7BEY2</accession>
<dbReference type="NCBIfam" id="TIGR04183">
    <property type="entry name" value="Por_Secre_tail"/>
    <property type="match status" value="1"/>
</dbReference>
<dbReference type="EMBL" id="QCYK01000002">
    <property type="protein sequence ID" value="PUZ24835.1"/>
    <property type="molecule type" value="Genomic_DNA"/>
</dbReference>
<sequence length="170" mass="18190">MNLITRAGICALIMVVGLVSAARAQLILNRQVTATTGGSGTVANNIRIQYTIGEPVVTMITDGRALLTQGFHQPEELPPAKPGASAVKDYIIFPNPAATVLKIQLDMLSQKDVQLTLLNTAGQVMYVSEQPLGAGRNTITIPVNKFAAGIYTLRIKVGGLEVFYEKVIIQ</sequence>
<evidence type="ECO:0000259" key="1">
    <source>
        <dbReference type="Pfam" id="PF18962"/>
    </source>
</evidence>
<dbReference type="RefSeq" id="WP_108686676.1">
    <property type="nucleotide sequence ID" value="NZ_QCYK01000002.1"/>
</dbReference>
<dbReference type="OrthoDB" id="671724at2"/>
<comment type="caution">
    <text evidence="2">The sequence shown here is derived from an EMBL/GenBank/DDBJ whole genome shotgun (WGS) entry which is preliminary data.</text>
</comment>